<proteinExistence type="predicted"/>
<comment type="caution">
    <text evidence="2">The sequence shown here is derived from an EMBL/GenBank/DDBJ whole genome shotgun (WGS) entry which is preliminary data.</text>
</comment>
<dbReference type="Pfam" id="PF14281">
    <property type="entry name" value="PDDEXK_4"/>
    <property type="match status" value="1"/>
</dbReference>
<organism evidence="2">
    <name type="scientific">termite gut metagenome</name>
    <dbReference type="NCBI Taxonomy" id="433724"/>
    <lineage>
        <taxon>unclassified sequences</taxon>
        <taxon>metagenomes</taxon>
        <taxon>organismal metagenomes</taxon>
    </lineage>
</organism>
<evidence type="ECO:0000256" key="1">
    <source>
        <dbReference type="SAM" id="Coils"/>
    </source>
</evidence>
<dbReference type="InterPro" id="IPR029470">
    <property type="entry name" value="PDDEXK_4"/>
</dbReference>
<name>A0A5J4QK27_9ZZZZ</name>
<sequence>MSALQEIQSDLSFSNKVISKSIKIEEGFFCLLNNFSKKYKEQKDKLPYHINLLDLLHADENAHSRILGKLLNQKSPNKKFEILESFANYLLKKRNNFNFKVTNPMITVGKQRIDLLVKEPDKYALIIENKIHNARDQGNQLARYIEECYSLGFKYPKIYVVYLTNDGTKKPDNNSWESPNEEKLYKEGFKDRFLELSYRNDILPWIKESVIPNCRVKDSFLYSALEQYVDYLEGRFNLRLIDKEMNKELQKFIRKELGLNNNHNENLSILSEKRETLKNVFNQITKIETEELEELINELKERLGKDYPNRNWDCKRQSDDYRGLLKIHFKG</sequence>
<evidence type="ECO:0000313" key="2">
    <source>
        <dbReference type="EMBL" id="KAA6321264.1"/>
    </source>
</evidence>
<protein>
    <submittedName>
        <fullName evidence="2">Uncharacterized protein</fullName>
    </submittedName>
</protein>
<feature type="coiled-coil region" evidence="1">
    <location>
        <begin position="260"/>
        <end position="302"/>
    </location>
</feature>
<reference evidence="2" key="1">
    <citation type="submission" date="2019-03" db="EMBL/GenBank/DDBJ databases">
        <title>Single cell metagenomics reveals metabolic interactions within the superorganism composed of flagellate Streblomastix strix and complex community of Bacteroidetes bacteria on its surface.</title>
        <authorList>
            <person name="Treitli S.C."/>
            <person name="Kolisko M."/>
            <person name="Husnik F."/>
            <person name="Keeling P."/>
            <person name="Hampl V."/>
        </authorList>
    </citation>
    <scope>NUCLEOTIDE SEQUENCE</scope>
    <source>
        <strain evidence="2">STM</strain>
    </source>
</reference>
<keyword evidence="1" id="KW-0175">Coiled coil</keyword>
<dbReference type="AlphaFoldDB" id="A0A5J4QK27"/>
<dbReference type="EMBL" id="SNRY01003361">
    <property type="protein sequence ID" value="KAA6321264.1"/>
    <property type="molecule type" value="Genomic_DNA"/>
</dbReference>
<accession>A0A5J4QK27</accession>
<gene>
    <name evidence="2" type="ORF">EZS27_029067</name>
</gene>